<dbReference type="SMART" id="SM00256">
    <property type="entry name" value="FBOX"/>
    <property type="match status" value="1"/>
</dbReference>
<accession>A0A6J8DDF1</accession>
<sequence length="632" mass="72660">MMFKTLFSEHQLFYANNDLSYVKDINELPDELLARIFRYLHPIRDELPILAFVCSKWRDVLQTHGILWRHIYVDPNYFAIYHFSLLCSLFRNYGYHIQRLSWRESSPVFRSVFSLIPTLGNLRSLRLPILWTPEVLHKLSTLSNLEQVQINGGYELTDDELEQIAAYFPNLREISLNACWRITSNGVKRLLSKLPFLETVKLKLNSGLDINDRRSDDAIARGFGIARNIVDNSTVHLVKVLCIHFLPIEVDELWEIVNKLPCLKKLSISNCEYLHGVRLLSDSLVKVCLHNLWKVLFVSLDISSLRFLTVDVGLASIEHLEVTSDNLRKVNVNGSNVLRTMKIKSQKLTFLELKQCEEIEMRSFKETLRNNDKLVCLRLGCISHDSLTLDEYTVPNLQELCLLGDFACETLHIRSPTLRFIHVEAEMDIVTLNHMYITANHLCRVALVGMPALKMLTIQCVSVDSIEMNLCSDDQLNLESCVIHAMNAIGFLRFFDCNVNLLCISTPLVKTVVLYRCQMTDYTLQMVLAGCTKIAHLNLEKCRRVTNVALASPPLKFLNMYGCNDLHRLSLNNCPQMIAVNLGQCPNVKLFIRGIEQDLTTLCTSLQIVHPKEFVRWSHDFPPKPYICPIEY</sequence>
<proteinExistence type="predicted"/>
<dbReference type="Gene3D" id="3.80.10.10">
    <property type="entry name" value="Ribonuclease Inhibitor"/>
    <property type="match status" value="2"/>
</dbReference>
<dbReference type="InterPro" id="IPR006553">
    <property type="entry name" value="Leu-rich_rpt_Cys-con_subtyp"/>
</dbReference>
<dbReference type="GO" id="GO:0031146">
    <property type="term" value="P:SCF-dependent proteasomal ubiquitin-dependent protein catabolic process"/>
    <property type="evidence" value="ECO:0007669"/>
    <property type="project" value="TreeGrafter"/>
</dbReference>
<feature type="domain" description="F-box" evidence="2">
    <location>
        <begin position="22"/>
        <end position="71"/>
    </location>
</feature>
<dbReference type="SUPFAM" id="SSF52047">
    <property type="entry name" value="RNI-like"/>
    <property type="match status" value="1"/>
</dbReference>
<protein>
    <recommendedName>
        <fullName evidence="2">F-box domain-containing protein</fullName>
    </recommendedName>
</protein>
<gene>
    <name evidence="3" type="ORF">MCOR_39361</name>
</gene>
<keyword evidence="1" id="KW-0833">Ubl conjugation pathway</keyword>
<organism evidence="3 4">
    <name type="scientific">Mytilus coruscus</name>
    <name type="common">Sea mussel</name>
    <dbReference type="NCBI Taxonomy" id="42192"/>
    <lineage>
        <taxon>Eukaryota</taxon>
        <taxon>Metazoa</taxon>
        <taxon>Spiralia</taxon>
        <taxon>Lophotrochozoa</taxon>
        <taxon>Mollusca</taxon>
        <taxon>Bivalvia</taxon>
        <taxon>Autobranchia</taxon>
        <taxon>Pteriomorphia</taxon>
        <taxon>Mytilida</taxon>
        <taxon>Mytiloidea</taxon>
        <taxon>Mytilidae</taxon>
        <taxon>Mytilinae</taxon>
        <taxon>Mytilus</taxon>
    </lineage>
</organism>
<dbReference type="InterPro" id="IPR032675">
    <property type="entry name" value="LRR_dom_sf"/>
</dbReference>
<dbReference type="InterPro" id="IPR001810">
    <property type="entry name" value="F-box_dom"/>
</dbReference>
<dbReference type="PANTHER" id="PTHR13318">
    <property type="entry name" value="PARTNER OF PAIRED, ISOFORM B-RELATED"/>
    <property type="match status" value="1"/>
</dbReference>
<dbReference type="Proteomes" id="UP000507470">
    <property type="component" value="Unassembled WGS sequence"/>
</dbReference>
<dbReference type="SMART" id="SM00367">
    <property type="entry name" value="LRR_CC"/>
    <property type="match status" value="4"/>
</dbReference>
<dbReference type="Pfam" id="PF12937">
    <property type="entry name" value="F-box-like"/>
    <property type="match status" value="1"/>
</dbReference>
<evidence type="ECO:0000259" key="2">
    <source>
        <dbReference type="PROSITE" id="PS50181"/>
    </source>
</evidence>
<reference evidence="3 4" key="1">
    <citation type="submission" date="2020-06" db="EMBL/GenBank/DDBJ databases">
        <authorList>
            <person name="Li R."/>
            <person name="Bekaert M."/>
        </authorList>
    </citation>
    <scope>NUCLEOTIDE SEQUENCE [LARGE SCALE GENOMIC DNA]</scope>
    <source>
        <strain evidence="4">wild</strain>
    </source>
</reference>
<dbReference type="Gene3D" id="1.20.1280.50">
    <property type="match status" value="1"/>
</dbReference>
<keyword evidence="4" id="KW-1185">Reference proteome</keyword>
<evidence type="ECO:0000313" key="4">
    <source>
        <dbReference type="Proteomes" id="UP000507470"/>
    </source>
</evidence>
<dbReference type="InterPro" id="IPR036047">
    <property type="entry name" value="F-box-like_dom_sf"/>
</dbReference>
<evidence type="ECO:0000256" key="1">
    <source>
        <dbReference type="ARBA" id="ARBA00022786"/>
    </source>
</evidence>
<evidence type="ECO:0000313" key="3">
    <source>
        <dbReference type="EMBL" id="CAC5405697.1"/>
    </source>
</evidence>
<name>A0A6J8DDF1_MYTCO</name>
<dbReference type="AlphaFoldDB" id="A0A6J8DDF1"/>
<dbReference type="SUPFAM" id="SSF81383">
    <property type="entry name" value="F-box domain"/>
    <property type="match status" value="1"/>
</dbReference>
<dbReference type="EMBL" id="CACVKT020007119">
    <property type="protein sequence ID" value="CAC5405697.1"/>
    <property type="molecule type" value="Genomic_DNA"/>
</dbReference>
<dbReference type="OrthoDB" id="10257471at2759"/>
<dbReference type="GO" id="GO:0019005">
    <property type="term" value="C:SCF ubiquitin ligase complex"/>
    <property type="evidence" value="ECO:0007669"/>
    <property type="project" value="TreeGrafter"/>
</dbReference>
<dbReference type="PROSITE" id="PS50181">
    <property type="entry name" value="FBOX"/>
    <property type="match status" value="1"/>
</dbReference>